<dbReference type="EMBL" id="QMIG01000013">
    <property type="protein sequence ID" value="RAW13210.1"/>
    <property type="molecule type" value="Genomic_DNA"/>
</dbReference>
<evidence type="ECO:0000256" key="5">
    <source>
        <dbReference type="ARBA" id="ARBA00023295"/>
    </source>
</evidence>
<feature type="domain" description="Beta-mannosidase-like galactose-binding" evidence="7">
    <location>
        <begin position="41"/>
        <end position="199"/>
    </location>
</feature>
<dbReference type="GO" id="GO:0006516">
    <property type="term" value="P:glycoprotein catabolic process"/>
    <property type="evidence" value="ECO:0007669"/>
    <property type="project" value="TreeGrafter"/>
</dbReference>
<dbReference type="InterPro" id="IPR008979">
    <property type="entry name" value="Galactose-bd-like_sf"/>
</dbReference>
<dbReference type="InterPro" id="IPR054593">
    <property type="entry name" value="Beta-mannosidase-like_N2"/>
</dbReference>
<dbReference type="InterPro" id="IPR013783">
    <property type="entry name" value="Ig-like_fold"/>
</dbReference>
<dbReference type="Gene3D" id="3.20.20.80">
    <property type="entry name" value="Glycosidases"/>
    <property type="match status" value="1"/>
</dbReference>
<dbReference type="EC" id="3.2.1.25" evidence="3"/>
<evidence type="ECO:0000256" key="2">
    <source>
        <dbReference type="ARBA" id="ARBA00007401"/>
    </source>
</evidence>
<gene>
    <name evidence="8" type="ORF">DPM12_12755</name>
</gene>
<evidence type="ECO:0000313" key="9">
    <source>
        <dbReference type="Proteomes" id="UP000250462"/>
    </source>
</evidence>
<dbReference type="Pfam" id="PF00703">
    <property type="entry name" value="Glyco_hydro_2"/>
    <property type="match status" value="1"/>
</dbReference>
<accession>A0A329QLJ1</accession>
<dbReference type="Proteomes" id="UP000250462">
    <property type="component" value="Unassembled WGS sequence"/>
</dbReference>
<dbReference type="GO" id="GO:0004567">
    <property type="term" value="F:beta-mannosidase activity"/>
    <property type="evidence" value="ECO:0007669"/>
    <property type="project" value="UniProtKB-EC"/>
</dbReference>
<evidence type="ECO:0000256" key="3">
    <source>
        <dbReference type="ARBA" id="ARBA00012754"/>
    </source>
</evidence>
<dbReference type="InterPro" id="IPR036156">
    <property type="entry name" value="Beta-gal/glucu_dom_sf"/>
</dbReference>
<sequence length="868" mass="95767">MASDPSPTTTTTVSGITTLPARRELGEGWRLHGSGSTVPAGTEALTATVPGCVHMDLLAHGLLEDPLVDRNEHLQYWVGETDWTYRLEFDHDPPAPGQRTDLVFGGLDTFATIVLNGQQLGTTENMHRTYRLDVTDLLRTTGNELVVTFAAPATSAAARRDALGDLPNSYRQPFNFVRKMACNFGWDWGPRLTTSGIWRPVWLETWTGARLAAIRPSVDVRPDGTGVVDLAVDLERGAPHGRSGGPSGNDVAVRAQVAGVVAETVVHDDADTAQLRLDVADVELWWPAGRGAQPLYTLTVTASVAGEDTDHHECRLGFRTIEIDTTTVDDGTRWALVVNGERLWVRGFNWIPDDTFPSRVDRDRYERRLGDALAANANLVRVWGGGIYESDDFYDVCDERGLLVWQDFAMACAAYPENELADEVRHEAVDAVNRLMSHPSLALWNGNNECLWGWWDWGWPDEIGDRPWGLGWYTSLLPDIVSRLDPRRPYIDGSPTSNDVERHPNDPAHGPVHIWDVWNARDYPHYLEHQPRFVAEFGFQGPAAYPTLADAITSRPLDPHNPDLLHHQKAHDGPAKFEGWLNQHFGPQPEFADWHFFGQLNQARALQTGVGHLRSLHERCSGAIWWQLNDCWPAISWAVVDVAGRRKLSWYAARRVFADRLLVIEPIDGELTCVVVNDSRLPWSGTLDVRRVDLAGHELATGSLHFAVDADAATSVPLPVQLRTPADSRRELLLATVDGHRASWAWERDRELVQTPARWHAEVDAIPGENTVRVTVQAESLIRDLCLFAHQLDPDAVVDSQLVTLLPGERHRFEIDTVRAAEVGAGTTLVAGRGAAAADGSGTGTAGGAGSGWGADGHLVIRAANDRA</sequence>
<feature type="domain" description="Glycoside hydrolase family 2 immunoglobulin-like beta-sandwich" evidence="6">
    <location>
        <begin position="216"/>
        <end position="319"/>
    </location>
</feature>
<dbReference type="Gene3D" id="2.60.40.10">
    <property type="entry name" value="Immunoglobulins"/>
    <property type="match status" value="1"/>
</dbReference>
<name>A0A329QLJ1_9ACTN</name>
<evidence type="ECO:0000259" key="6">
    <source>
        <dbReference type="Pfam" id="PF00703"/>
    </source>
</evidence>
<dbReference type="AlphaFoldDB" id="A0A329QLJ1"/>
<evidence type="ECO:0000256" key="1">
    <source>
        <dbReference type="ARBA" id="ARBA00000829"/>
    </source>
</evidence>
<evidence type="ECO:0000256" key="4">
    <source>
        <dbReference type="ARBA" id="ARBA00022801"/>
    </source>
</evidence>
<dbReference type="InterPro" id="IPR050887">
    <property type="entry name" value="Beta-mannosidase_GH2"/>
</dbReference>
<keyword evidence="9" id="KW-1185">Reference proteome</keyword>
<comment type="caution">
    <text evidence="8">The sequence shown here is derived from an EMBL/GenBank/DDBJ whole genome shotgun (WGS) entry which is preliminary data.</text>
</comment>
<reference evidence="8 9" key="1">
    <citation type="submission" date="2018-06" db="EMBL/GenBank/DDBJ databases">
        <title>Phytoactinopolyspora halophila sp. nov., a novel halophilic actinomycete isolated from a saline soil in China.</title>
        <authorList>
            <person name="Tang S.-K."/>
        </authorList>
    </citation>
    <scope>NUCLEOTIDE SEQUENCE [LARGE SCALE GENOMIC DNA]</scope>
    <source>
        <strain evidence="8 9">YIM 96934</strain>
    </source>
</reference>
<dbReference type="GO" id="GO:0005975">
    <property type="term" value="P:carbohydrate metabolic process"/>
    <property type="evidence" value="ECO:0007669"/>
    <property type="project" value="InterPro"/>
</dbReference>
<dbReference type="OrthoDB" id="9758603at2"/>
<dbReference type="FunFam" id="3.20.20.80:FF:000050">
    <property type="entry name" value="Beta-mannosidase B"/>
    <property type="match status" value="1"/>
</dbReference>
<dbReference type="SUPFAM" id="SSF49303">
    <property type="entry name" value="beta-Galactosidase/glucuronidase domain"/>
    <property type="match status" value="1"/>
</dbReference>
<dbReference type="PANTHER" id="PTHR43730:SF1">
    <property type="entry name" value="BETA-MANNOSIDASE"/>
    <property type="match status" value="1"/>
</dbReference>
<dbReference type="InterPro" id="IPR006102">
    <property type="entry name" value="Ig-like_GH2"/>
</dbReference>
<dbReference type="InterPro" id="IPR017853">
    <property type="entry name" value="GH"/>
</dbReference>
<protein>
    <recommendedName>
        <fullName evidence="3">beta-mannosidase</fullName>
        <ecNumber evidence="3">3.2.1.25</ecNumber>
    </recommendedName>
</protein>
<dbReference type="Pfam" id="PF22666">
    <property type="entry name" value="Glyco_hydro_2_N2"/>
    <property type="match status" value="1"/>
</dbReference>
<dbReference type="SUPFAM" id="SSF49785">
    <property type="entry name" value="Galactose-binding domain-like"/>
    <property type="match status" value="1"/>
</dbReference>
<dbReference type="PANTHER" id="PTHR43730">
    <property type="entry name" value="BETA-MANNOSIDASE"/>
    <property type="match status" value="1"/>
</dbReference>
<dbReference type="RefSeq" id="WP_112258720.1">
    <property type="nucleotide sequence ID" value="NZ_QMIG01000013.1"/>
</dbReference>
<evidence type="ECO:0000259" key="7">
    <source>
        <dbReference type="Pfam" id="PF22666"/>
    </source>
</evidence>
<dbReference type="Gene3D" id="2.60.120.260">
    <property type="entry name" value="Galactose-binding domain-like"/>
    <property type="match status" value="1"/>
</dbReference>
<comment type="catalytic activity">
    <reaction evidence="1">
        <text>Hydrolysis of terminal, non-reducing beta-D-mannose residues in beta-D-mannosides.</text>
        <dbReference type="EC" id="3.2.1.25"/>
    </reaction>
</comment>
<organism evidence="8 9">
    <name type="scientific">Phytoactinopolyspora halophila</name>
    <dbReference type="NCBI Taxonomy" id="1981511"/>
    <lineage>
        <taxon>Bacteria</taxon>
        <taxon>Bacillati</taxon>
        <taxon>Actinomycetota</taxon>
        <taxon>Actinomycetes</taxon>
        <taxon>Jiangellales</taxon>
        <taxon>Jiangellaceae</taxon>
        <taxon>Phytoactinopolyspora</taxon>
    </lineage>
</organism>
<dbReference type="SUPFAM" id="SSF51445">
    <property type="entry name" value="(Trans)glycosidases"/>
    <property type="match status" value="1"/>
</dbReference>
<keyword evidence="4 8" id="KW-0378">Hydrolase</keyword>
<proteinExistence type="inferred from homology"/>
<comment type="similarity">
    <text evidence="2">Belongs to the glycosyl hydrolase 2 family.</text>
</comment>
<evidence type="ECO:0000313" key="8">
    <source>
        <dbReference type="EMBL" id="RAW13210.1"/>
    </source>
</evidence>
<keyword evidence="5" id="KW-0326">Glycosidase</keyword>